<feature type="compositionally biased region" description="Basic and acidic residues" evidence="10">
    <location>
        <begin position="1029"/>
        <end position="1054"/>
    </location>
</feature>
<dbReference type="PANTHER" id="PTHR45436">
    <property type="entry name" value="SENSOR HISTIDINE KINASE YKOH"/>
    <property type="match status" value="1"/>
</dbReference>
<dbReference type="InterPro" id="IPR003594">
    <property type="entry name" value="HATPase_dom"/>
</dbReference>
<feature type="domain" description="Histidine kinase" evidence="12">
    <location>
        <begin position="424"/>
        <end position="632"/>
    </location>
</feature>
<sequence>MLRRLGVRGKILATLAVPIFVLVLAAGFISWGALQEAAEARQTSALVDSLEVQDTAGSAVATERGLAFAALNDVPGAMDALVEAQEQTDEALDGRDAALRELDLDALSVNVQDAVAQTIDDRIELDDLQSDVTSRQILPAQALQRYSEVIERALDVPRSLSAVSTDEGLVRRLNAYTAMDEAMLANTYERALLSVGLYQQGQARGEDDLSARETTELAQISQQMSAAISDTDDHTAAAQEAVDRLGLGLSLPTLDEDFAILRTNVEYLNPSAVDPEVAAASAELSQQWIDAMQPVRDQVRDETVTYAGDLSGNARNQAIGTMLATFGIVLLSVVIAVVIARRIVNPLRRLTAATADVRDRLPQMVEQMAVPGQNPGVDLVQVPVESSDEIGRLANAFNEVNETTMVVARQQAALRGSIAEMFVNVARRDQVLLNRQLAFLDELERSEEDPNTLSNLFRLDHLATRMRRNAESLLVLAGIDSGRRVRQPMPVSDVIRTASSEIELYDRVRLNLQSDPHMLGHNALTGAHLLAELLENATMFSEPHTPVEVTTTRDARGVVVAVRDHGLGMSAEEIVDANAKVASAAATDAVGAQRLGLFVVGRLANRLNAQVVFGTGFEGRGTLVTVVLPNELFLADEALPLPQPTDPLEAATQRSAAQLSVPVRDEYALPAPAEESAPAPAATASAASAPAAPSTAPQVPTSAPAPVAQPVGLGFGLAEPEAPVAEPVDIDALTDGTTSAGMPRRRRSDGETPTEAIVLPPLVTPHLDESLPEADDAPWTPPQEVAPSERSLPSRHRAATPVAAEPVTLSGALPLPEPERLTGPLDVEQRAGLFSNFRSMDRLAESPQEGTLQLDAVSEDPADIPLGFGTGTPAPAPAAAPAPEAPAPVARSAWAADEPAAPAASPAESTEPEQDYAALPAFEDLMSDLPTRRGDAAAHRKRGLFGRKPAADEPAVDAATAAEPFAPGPVATTDPLAGRFAPEPERSPRSFDEAVGSPSEPAPPRSAPVAPAAPSLWGEPAGPSVPEPARPEPARPEPVRPERATAYRAPEIDHVPYQPGPAEPAPQPVQESPEDTRPTPTAYGESVLPLRSTSRGADDPLDPHYVPDTVEARSEWMASAVLYEEMSTLLQRGVFQEGNVTTTDQEPTYQPQSMPSPGAGLARRSRGAEQPPRTDRFTAQIERDPEQLRARLSAFQTATARGRSATTGGGVSTDAARP</sequence>
<reference evidence="14 15" key="1">
    <citation type="submission" date="2016-01" db="EMBL/GenBank/DDBJ databases">
        <title>Complete genome sequence of a soil Actinobacterium, Isoptericola dokdonensis DS-3.</title>
        <authorList>
            <person name="Kwon S.-K."/>
            <person name="Kim J.F."/>
        </authorList>
    </citation>
    <scope>NUCLEOTIDE SEQUENCE [LARGE SCALE GENOMIC DNA]</scope>
    <source>
        <strain evidence="14 15">DS-3</strain>
    </source>
</reference>
<feature type="compositionally biased region" description="Pro residues" evidence="10">
    <location>
        <begin position="874"/>
        <end position="886"/>
    </location>
</feature>
<gene>
    <name evidence="14" type="primary">tcrY_1</name>
    <name evidence="14" type="ORF">I598_2785</name>
</gene>
<dbReference type="SUPFAM" id="SSF55874">
    <property type="entry name" value="ATPase domain of HSP90 chaperone/DNA topoisomerase II/histidine kinase"/>
    <property type="match status" value="1"/>
</dbReference>
<dbReference type="Pfam" id="PF00672">
    <property type="entry name" value="HAMP"/>
    <property type="match status" value="1"/>
</dbReference>
<evidence type="ECO:0000259" key="13">
    <source>
        <dbReference type="PROSITE" id="PS50885"/>
    </source>
</evidence>
<accession>A0A168FQL9</accession>
<evidence type="ECO:0000256" key="9">
    <source>
        <dbReference type="ARBA" id="ARBA00023012"/>
    </source>
</evidence>
<feature type="region of interest" description="Disordered" evidence="10">
    <location>
        <begin position="673"/>
        <end position="705"/>
    </location>
</feature>
<evidence type="ECO:0000256" key="10">
    <source>
        <dbReference type="SAM" id="MobiDB-lite"/>
    </source>
</evidence>
<feature type="compositionally biased region" description="Low complexity" evidence="10">
    <location>
        <begin position="952"/>
        <end position="969"/>
    </location>
</feature>
<comment type="subcellular location">
    <subcellularLocation>
        <location evidence="2">Membrane</location>
    </subcellularLocation>
</comment>
<keyword evidence="9" id="KW-0902">Two-component regulatory system</keyword>
<dbReference type="PROSITE" id="PS50885">
    <property type="entry name" value="HAMP"/>
    <property type="match status" value="1"/>
</dbReference>
<keyword evidence="15" id="KW-1185">Reference proteome</keyword>
<dbReference type="Gene3D" id="3.30.565.10">
    <property type="entry name" value="Histidine kinase-like ATPase, C-terminal domain"/>
    <property type="match status" value="1"/>
</dbReference>
<dbReference type="CDD" id="cd06225">
    <property type="entry name" value="HAMP"/>
    <property type="match status" value="1"/>
</dbReference>
<dbReference type="KEGG" id="ido:I598_2785"/>
<proteinExistence type="predicted"/>
<feature type="region of interest" description="Disordered" evidence="10">
    <location>
        <begin position="1138"/>
        <end position="1218"/>
    </location>
</feature>
<dbReference type="InterPro" id="IPR005467">
    <property type="entry name" value="His_kinase_dom"/>
</dbReference>
<feature type="compositionally biased region" description="Basic and acidic residues" evidence="10">
    <location>
        <begin position="982"/>
        <end position="992"/>
    </location>
</feature>
<evidence type="ECO:0000259" key="12">
    <source>
        <dbReference type="PROSITE" id="PS50109"/>
    </source>
</evidence>
<keyword evidence="5 14" id="KW-0808">Transferase</keyword>
<dbReference type="PANTHER" id="PTHR45436:SF5">
    <property type="entry name" value="SENSOR HISTIDINE KINASE TRCS"/>
    <property type="match status" value="1"/>
</dbReference>
<evidence type="ECO:0000313" key="14">
    <source>
        <dbReference type="EMBL" id="ANC32310.1"/>
    </source>
</evidence>
<dbReference type="AlphaFoldDB" id="A0A168FQL9"/>
<dbReference type="PATRIC" id="fig|1300344.3.peg.2805"/>
<keyword evidence="11" id="KW-0472">Membrane</keyword>
<keyword evidence="7 14" id="KW-0418">Kinase</keyword>
<evidence type="ECO:0000256" key="4">
    <source>
        <dbReference type="ARBA" id="ARBA00022553"/>
    </source>
</evidence>
<dbReference type="SMART" id="SM00387">
    <property type="entry name" value="HATPase_c"/>
    <property type="match status" value="1"/>
</dbReference>
<protein>
    <recommendedName>
        <fullName evidence="3">histidine kinase</fullName>
        <ecNumber evidence="3">2.7.13.3</ecNumber>
    </recommendedName>
</protein>
<feature type="region of interest" description="Disordered" evidence="10">
    <location>
        <begin position="724"/>
        <end position="822"/>
    </location>
</feature>
<dbReference type="STRING" id="1300344.I598_2785"/>
<keyword evidence="6 11" id="KW-0812">Transmembrane</keyword>
<dbReference type="InterPro" id="IPR050428">
    <property type="entry name" value="TCS_sensor_his_kinase"/>
</dbReference>
<dbReference type="GO" id="GO:0000160">
    <property type="term" value="P:phosphorelay signal transduction system"/>
    <property type="evidence" value="ECO:0007669"/>
    <property type="project" value="UniProtKB-KW"/>
</dbReference>
<dbReference type="GO" id="GO:0005886">
    <property type="term" value="C:plasma membrane"/>
    <property type="evidence" value="ECO:0007669"/>
    <property type="project" value="TreeGrafter"/>
</dbReference>
<feature type="domain" description="HAMP" evidence="13">
    <location>
        <begin position="341"/>
        <end position="409"/>
    </location>
</feature>
<evidence type="ECO:0000256" key="3">
    <source>
        <dbReference type="ARBA" id="ARBA00012438"/>
    </source>
</evidence>
<dbReference type="Proteomes" id="UP000076794">
    <property type="component" value="Chromosome"/>
</dbReference>
<feature type="transmembrane region" description="Helical" evidence="11">
    <location>
        <begin position="12"/>
        <end position="34"/>
    </location>
</feature>
<dbReference type="Gene3D" id="6.10.340.10">
    <property type="match status" value="1"/>
</dbReference>
<dbReference type="PROSITE" id="PS50109">
    <property type="entry name" value="HIS_KIN"/>
    <property type="match status" value="1"/>
</dbReference>
<organism evidence="14 15">
    <name type="scientific">Isoptericola dokdonensis DS-3</name>
    <dbReference type="NCBI Taxonomy" id="1300344"/>
    <lineage>
        <taxon>Bacteria</taxon>
        <taxon>Bacillati</taxon>
        <taxon>Actinomycetota</taxon>
        <taxon>Actinomycetes</taxon>
        <taxon>Micrococcales</taxon>
        <taxon>Promicromonosporaceae</taxon>
        <taxon>Isoptericola</taxon>
    </lineage>
</organism>
<dbReference type="EMBL" id="CP014209">
    <property type="protein sequence ID" value="ANC32310.1"/>
    <property type="molecule type" value="Genomic_DNA"/>
</dbReference>
<dbReference type="InterPro" id="IPR036890">
    <property type="entry name" value="HATPase_C_sf"/>
</dbReference>
<dbReference type="OrthoDB" id="4652229at2"/>
<dbReference type="SMART" id="SM00304">
    <property type="entry name" value="HAMP"/>
    <property type="match status" value="1"/>
</dbReference>
<feature type="compositionally biased region" description="Low complexity" evidence="10">
    <location>
        <begin position="1197"/>
        <end position="1206"/>
    </location>
</feature>
<feature type="transmembrane region" description="Helical" evidence="11">
    <location>
        <begin position="318"/>
        <end position="340"/>
    </location>
</feature>
<feature type="region of interest" description="Disordered" evidence="10">
    <location>
        <begin position="860"/>
        <end position="1106"/>
    </location>
</feature>
<feature type="compositionally biased region" description="Low complexity" evidence="10">
    <location>
        <begin position="887"/>
        <end position="909"/>
    </location>
</feature>
<feature type="compositionally biased region" description="Polar residues" evidence="10">
    <location>
        <begin position="1138"/>
        <end position="1155"/>
    </location>
</feature>
<evidence type="ECO:0000313" key="15">
    <source>
        <dbReference type="Proteomes" id="UP000076794"/>
    </source>
</evidence>
<dbReference type="Pfam" id="PF02518">
    <property type="entry name" value="HATPase_c"/>
    <property type="match status" value="1"/>
</dbReference>
<feature type="compositionally biased region" description="Pro residues" evidence="10">
    <location>
        <begin position="1058"/>
        <end position="1067"/>
    </location>
</feature>
<evidence type="ECO:0000256" key="8">
    <source>
        <dbReference type="ARBA" id="ARBA00022989"/>
    </source>
</evidence>
<evidence type="ECO:0000256" key="2">
    <source>
        <dbReference type="ARBA" id="ARBA00004370"/>
    </source>
</evidence>
<keyword evidence="4" id="KW-0597">Phosphoprotein</keyword>
<dbReference type="GO" id="GO:0004673">
    <property type="term" value="F:protein histidine kinase activity"/>
    <property type="evidence" value="ECO:0007669"/>
    <property type="project" value="UniProtKB-EC"/>
</dbReference>
<keyword evidence="8 11" id="KW-1133">Transmembrane helix</keyword>
<evidence type="ECO:0000256" key="11">
    <source>
        <dbReference type="SAM" id="Phobius"/>
    </source>
</evidence>
<dbReference type="EC" id="2.7.13.3" evidence="3"/>
<evidence type="ECO:0000256" key="6">
    <source>
        <dbReference type="ARBA" id="ARBA00022692"/>
    </source>
</evidence>
<dbReference type="InterPro" id="IPR013587">
    <property type="entry name" value="Nitrate/nitrite_sensing"/>
</dbReference>
<evidence type="ECO:0000256" key="5">
    <source>
        <dbReference type="ARBA" id="ARBA00022679"/>
    </source>
</evidence>
<comment type="catalytic activity">
    <reaction evidence="1">
        <text>ATP + protein L-histidine = ADP + protein N-phospho-L-histidine.</text>
        <dbReference type="EC" id="2.7.13.3"/>
    </reaction>
</comment>
<dbReference type="Pfam" id="PF08376">
    <property type="entry name" value="NIT"/>
    <property type="match status" value="1"/>
</dbReference>
<evidence type="ECO:0000256" key="1">
    <source>
        <dbReference type="ARBA" id="ARBA00000085"/>
    </source>
</evidence>
<feature type="compositionally biased region" description="Basic and acidic residues" evidence="10">
    <location>
        <begin position="1172"/>
        <end position="1189"/>
    </location>
</feature>
<evidence type="ECO:0000256" key="7">
    <source>
        <dbReference type="ARBA" id="ARBA00022777"/>
    </source>
</evidence>
<dbReference type="InterPro" id="IPR003660">
    <property type="entry name" value="HAMP_dom"/>
</dbReference>
<name>A0A168FQL9_9MICO</name>